<keyword evidence="4 5" id="KW-0472">Membrane</keyword>
<comment type="subcellular location">
    <subcellularLocation>
        <location evidence="1">Membrane</location>
        <topology evidence="1">Multi-pass membrane protein</topology>
    </subcellularLocation>
</comment>
<accession>A0A9W7EXI3</accession>
<keyword evidence="2 5" id="KW-0812">Transmembrane</keyword>
<evidence type="ECO:0000313" key="10">
    <source>
        <dbReference type="Proteomes" id="UP001165160"/>
    </source>
</evidence>
<proteinExistence type="predicted"/>
<dbReference type="GO" id="GO:0046513">
    <property type="term" value="P:ceramide biosynthetic process"/>
    <property type="evidence" value="ECO:0007669"/>
    <property type="project" value="InterPro"/>
</dbReference>
<feature type="transmembrane region" description="Helical" evidence="6">
    <location>
        <begin position="206"/>
        <end position="229"/>
    </location>
</feature>
<dbReference type="InterPro" id="IPR016439">
    <property type="entry name" value="Lag1/Lac1-like"/>
</dbReference>
<feature type="transmembrane region" description="Helical" evidence="6">
    <location>
        <begin position="122"/>
        <end position="141"/>
    </location>
</feature>
<keyword evidence="7" id="KW-0732">Signal</keyword>
<evidence type="ECO:0000259" key="8">
    <source>
        <dbReference type="PROSITE" id="PS50922"/>
    </source>
</evidence>
<dbReference type="AlphaFoldDB" id="A0A9W7EXI3"/>
<evidence type="ECO:0000256" key="1">
    <source>
        <dbReference type="ARBA" id="ARBA00004141"/>
    </source>
</evidence>
<feature type="domain" description="TLC" evidence="8">
    <location>
        <begin position="70"/>
        <end position="281"/>
    </location>
</feature>
<organism evidence="9 10">
    <name type="scientific">Triparma verrucosa</name>
    <dbReference type="NCBI Taxonomy" id="1606542"/>
    <lineage>
        <taxon>Eukaryota</taxon>
        <taxon>Sar</taxon>
        <taxon>Stramenopiles</taxon>
        <taxon>Ochrophyta</taxon>
        <taxon>Bolidophyceae</taxon>
        <taxon>Parmales</taxon>
        <taxon>Triparmaceae</taxon>
        <taxon>Triparma</taxon>
    </lineage>
</organism>
<keyword evidence="3 6" id="KW-1133">Transmembrane helix</keyword>
<gene>
    <name evidence="9" type="ORF">TrVE_jg11688</name>
</gene>
<dbReference type="SMART" id="SM00724">
    <property type="entry name" value="TLC"/>
    <property type="match status" value="1"/>
</dbReference>
<dbReference type="GO" id="GO:0016020">
    <property type="term" value="C:membrane"/>
    <property type="evidence" value="ECO:0007669"/>
    <property type="project" value="UniProtKB-SubCell"/>
</dbReference>
<feature type="transmembrane region" description="Helical" evidence="6">
    <location>
        <begin position="148"/>
        <end position="168"/>
    </location>
</feature>
<evidence type="ECO:0000256" key="2">
    <source>
        <dbReference type="ARBA" id="ARBA00022692"/>
    </source>
</evidence>
<dbReference type="GO" id="GO:0050291">
    <property type="term" value="F:sphingosine N-acyltransferase activity"/>
    <property type="evidence" value="ECO:0007669"/>
    <property type="project" value="InterPro"/>
</dbReference>
<feature type="transmembrane region" description="Helical" evidence="6">
    <location>
        <begin position="35"/>
        <end position="55"/>
    </location>
</feature>
<evidence type="ECO:0000256" key="3">
    <source>
        <dbReference type="ARBA" id="ARBA00022989"/>
    </source>
</evidence>
<dbReference type="PROSITE" id="PS50922">
    <property type="entry name" value="TLC"/>
    <property type="match status" value="1"/>
</dbReference>
<reference evidence="10" key="1">
    <citation type="journal article" date="2023" name="Commun. Biol.">
        <title>Genome analysis of Parmales, the sister group of diatoms, reveals the evolutionary specialization of diatoms from phago-mixotrophs to photoautotrophs.</title>
        <authorList>
            <person name="Ban H."/>
            <person name="Sato S."/>
            <person name="Yoshikawa S."/>
            <person name="Yamada K."/>
            <person name="Nakamura Y."/>
            <person name="Ichinomiya M."/>
            <person name="Sato N."/>
            <person name="Blanc-Mathieu R."/>
            <person name="Endo H."/>
            <person name="Kuwata A."/>
            <person name="Ogata H."/>
        </authorList>
    </citation>
    <scope>NUCLEOTIDE SEQUENCE [LARGE SCALE GENOMIC DNA]</scope>
    <source>
        <strain evidence="10">NIES 3699</strain>
    </source>
</reference>
<sequence length="314" mass="36044">MMSALYLTVLDSLIFVSFAATFQSATTASLTHLGGGFLGAAALNACTHAVLPVVFKRLYYKDTGREDLNKRYNRFHEMINTLVQMIFFVYFEVVIFRSNSWLWWSDTTTAWTSDPVPSNLRMFYGVNLGTWLTAAVTCRFYEERNKDWLLMYTHHTASIILVAGSYAIGQERFGIMVLFLHHISDIVLNCCQATHYLGWDAESFPFGIPVAEVLFVCNICCWAYTRLYIFPFTIVRSVTFEIAGIEGEKYARMLSVFLYLLQGMHIWWFSEMIRVVVKILTPGVSAKEAASVYLTEREEEAAKKKKTKEDKKKM</sequence>
<dbReference type="Proteomes" id="UP001165160">
    <property type="component" value="Unassembled WGS sequence"/>
</dbReference>
<dbReference type="InterPro" id="IPR006634">
    <property type="entry name" value="TLC-dom"/>
</dbReference>
<feature type="transmembrane region" description="Helical" evidence="6">
    <location>
        <begin position="75"/>
        <end position="96"/>
    </location>
</feature>
<dbReference type="Pfam" id="PF03798">
    <property type="entry name" value="TRAM_LAG1_CLN8"/>
    <property type="match status" value="1"/>
</dbReference>
<evidence type="ECO:0000313" key="9">
    <source>
        <dbReference type="EMBL" id="GMH93995.1"/>
    </source>
</evidence>
<feature type="signal peptide" evidence="7">
    <location>
        <begin position="1"/>
        <end position="19"/>
    </location>
</feature>
<dbReference type="PANTHER" id="PTHR12560">
    <property type="entry name" value="LONGEVITY ASSURANCE FACTOR 1 LAG1"/>
    <property type="match status" value="1"/>
</dbReference>
<evidence type="ECO:0000256" key="4">
    <source>
        <dbReference type="ARBA" id="ARBA00023136"/>
    </source>
</evidence>
<comment type="caution">
    <text evidence="9">The sequence shown here is derived from an EMBL/GenBank/DDBJ whole genome shotgun (WGS) entry which is preliminary data.</text>
</comment>
<dbReference type="PIRSF" id="PIRSF005225">
    <property type="entry name" value="LAG1_LAC1"/>
    <property type="match status" value="1"/>
</dbReference>
<feature type="chain" id="PRO_5040742171" description="TLC domain-containing protein" evidence="7">
    <location>
        <begin position="20"/>
        <end position="314"/>
    </location>
</feature>
<evidence type="ECO:0000256" key="7">
    <source>
        <dbReference type="SAM" id="SignalP"/>
    </source>
</evidence>
<protein>
    <recommendedName>
        <fullName evidence="8">TLC domain-containing protein</fullName>
    </recommendedName>
</protein>
<dbReference type="PANTHER" id="PTHR12560:SF67">
    <property type="entry name" value="TLC DOMAIN-CONTAINING PROTEIN"/>
    <property type="match status" value="1"/>
</dbReference>
<dbReference type="EMBL" id="BRXX01000148">
    <property type="protein sequence ID" value="GMH93995.1"/>
    <property type="molecule type" value="Genomic_DNA"/>
</dbReference>
<dbReference type="GO" id="GO:0005783">
    <property type="term" value="C:endoplasmic reticulum"/>
    <property type="evidence" value="ECO:0007669"/>
    <property type="project" value="TreeGrafter"/>
</dbReference>
<evidence type="ECO:0000256" key="5">
    <source>
        <dbReference type="PROSITE-ProRule" id="PRU00205"/>
    </source>
</evidence>
<keyword evidence="10" id="KW-1185">Reference proteome</keyword>
<name>A0A9W7EXI3_9STRA</name>
<evidence type="ECO:0000256" key="6">
    <source>
        <dbReference type="SAM" id="Phobius"/>
    </source>
</evidence>